<comment type="caution">
    <text evidence="1">The sequence shown here is derived from an EMBL/GenBank/DDBJ whole genome shotgun (WGS) entry which is preliminary data.</text>
</comment>
<name>A0AC61QJB8_9BACT</name>
<organism evidence="1 2">
    <name type="scientific">Candidatus Syntrophosphaera thermopropionivorans</name>
    <dbReference type="NCBI Taxonomy" id="2593015"/>
    <lineage>
        <taxon>Bacteria</taxon>
        <taxon>Pseudomonadati</taxon>
        <taxon>Candidatus Cloacimonadota</taxon>
        <taxon>Candidatus Cloacimonadia</taxon>
        <taxon>Candidatus Cloacimonadales</taxon>
        <taxon>Candidatus Cloacimonadaceae</taxon>
        <taxon>Candidatus Syntrophosphaera</taxon>
    </lineage>
</organism>
<reference evidence="1" key="1">
    <citation type="submission" date="2019-03" db="EMBL/GenBank/DDBJ databases">
        <title>Candidatus Syntrophosphaera thermopropionivorans: a novel player in syntrophic propionate oxidation during anaerobic digestion.</title>
        <authorList>
            <person name="Dyksma S."/>
        </authorList>
    </citation>
    <scope>NUCLEOTIDE SEQUENCE</scope>
    <source>
        <strain evidence="1">W5</strain>
    </source>
</reference>
<dbReference type="EMBL" id="SMOG01000008">
    <property type="protein sequence ID" value="TDF73160.1"/>
    <property type="molecule type" value="Genomic_DNA"/>
</dbReference>
<evidence type="ECO:0000313" key="2">
    <source>
        <dbReference type="Proteomes" id="UP000294588"/>
    </source>
</evidence>
<dbReference type="Proteomes" id="UP000294588">
    <property type="component" value="Unassembled WGS sequence"/>
</dbReference>
<keyword evidence="2" id="KW-1185">Reference proteome</keyword>
<sequence length="191" mass="21020">MKKILLFIIITSFTVLAFAQAGNVVVTSTSTSAYSYEGTGAGAQKLKMNVYILGRVNKPGLYLVPDDTDFPTLLALAGGPAEDAKLSKIRIIRPVNPTLDAESEPEVIWLDFKKYMDTADNKYLATKTIKTKVIDEFTGEEIEHTVYDLRLQPGDTVVISGTIFYAFDRIADFLSKVAIALSVYNLIANIK</sequence>
<gene>
    <name evidence="1" type="ORF">E0946_03860</name>
</gene>
<protein>
    <submittedName>
        <fullName evidence="1">Uncharacterized protein</fullName>
    </submittedName>
</protein>
<proteinExistence type="predicted"/>
<accession>A0AC61QJB8</accession>
<evidence type="ECO:0000313" key="1">
    <source>
        <dbReference type="EMBL" id="TDF73160.1"/>
    </source>
</evidence>